<dbReference type="Pfam" id="PF07398">
    <property type="entry name" value="MDMPI_C"/>
    <property type="match status" value="1"/>
</dbReference>
<sequence length="270" mass="29630">MPATLEHERYCAEIIDQTRLFRDVLDSTPLDARVPSCPEWTMRDLAVHLGDGHRWAGEIVRTRAASAVPLDSVPGRGGPARVSDASADAAALDAWLAESAQLVSDELRIAGPEAAVWTFLPQGRTGFWARRRTHETLVHRADAALAAGSGFDADHALAADCIDEWLDIVASEEAKDHRPALRTLAERAGETLHLHATDTGADLEAEWLITLGEEGISWRRSHEKAPVALRGPVVDVLRVFFRRLPPTSDRVEVLGDTGLLDFWLERVSFA</sequence>
<dbReference type="InterPro" id="IPR010872">
    <property type="entry name" value="MDMPI_C-term_domain"/>
</dbReference>
<protein>
    <submittedName>
        <fullName evidence="3">Maleylpyruvate isomerase N-terminal domain-containing protein</fullName>
    </submittedName>
</protein>
<dbReference type="Pfam" id="PF11716">
    <property type="entry name" value="MDMPI_N"/>
    <property type="match status" value="1"/>
</dbReference>
<proteinExistence type="predicted"/>
<dbReference type="PANTHER" id="PTHR40758:SF1">
    <property type="entry name" value="CONSERVED PROTEIN"/>
    <property type="match status" value="1"/>
</dbReference>
<comment type="caution">
    <text evidence="3">The sequence shown here is derived from an EMBL/GenBank/DDBJ whole genome shotgun (WGS) entry which is preliminary data.</text>
</comment>
<feature type="domain" description="MDMPI C-terminal" evidence="1">
    <location>
        <begin position="157"/>
        <end position="261"/>
    </location>
</feature>
<dbReference type="NCBIfam" id="TIGR03083">
    <property type="entry name" value="maleylpyruvate isomerase family mycothiol-dependent enzyme"/>
    <property type="match status" value="1"/>
</dbReference>
<dbReference type="InterPro" id="IPR024344">
    <property type="entry name" value="MDMPI_metal-binding"/>
</dbReference>
<gene>
    <name evidence="3" type="ORF">ACFPA8_11305</name>
</gene>
<dbReference type="RefSeq" id="WP_386446195.1">
    <property type="nucleotide sequence ID" value="NZ_JBHSFH010000005.1"/>
</dbReference>
<reference evidence="4" key="1">
    <citation type="journal article" date="2019" name="Int. J. Syst. Evol. Microbiol.">
        <title>The Global Catalogue of Microorganisms (GCM) 10K type strain sequencing project: providing services to taxonomists for standard genome sequencing and annotation.</title>
        <authorList>
            <consortium name="The Broad Institute Genomics Platform"/>
            <consortium name="The Broad Institute Genome Sequencing Center for Infectious Disease"/>
            <person name="Wu L."/>
            <person name="Ma J."/>
        </authorList>
    </citation>
    <scope>NUCLEOTIDE SEQUENCE [LARGE SCALE GENOMIC DNA]</scope>
    <source>
        <strain evidence="4">CGMCC 4.7357</strain>
    </source>
</reference>
<keyword evidence="3" id="KW-0413">Isomerase</keyword>
<dbReference type="GO" id="GO:0016853">
    <property type="term" value="F:isomerase activity"/>
    <property type="evidence" value="ECO:0007669"/>
    <property type="project" value="UniProtKB-KW"/>
</dbReference>
<keyword evidence="4" id="KW-1185">Reference proteome</keyword>
<dbReference type="EMBL" id="JBHSFH010000005">
    <property type="protein sequence ID" value="MFC4494718.1"/>
    <property type="molecule type" value="Genomic_DNA"/>
</dbReference>
<name>A0ABV9A7Z6_9ACTN</name>
<evidence type="ECO:0000313" key="3">
    <source>
        <dbReference type="EMBL" id="MFC4494718.1"/>
    </source>
</evidence>
<dbReference type="SUPFAM" id="SSF109854">
    <property type="entry name" value="DinB/YfiT-like putative metalloenzymes"/>
    <property type="match status" value="1"/>
</dbReference>
<accession>A0ABV9A7Z6</accession>
<feature type="domain" description="Mycothiol-dependent maleylpyruvate isomerase metal-binding" evidence="2">
    <location>
        <begin position="12"/>
        <end position="144"/>
    </location>
</feature>
<dbReference type="InterPro" id="IPR017517">
    <property type="entry name" value="Maleyloyr_isom"/>
</dbReference>
<evidence type="ECO:0000259" key="2">
    <source>
        <dbReference type="Pfam" id="PF11716"/>
    </source>
</evidence>
<dbReference type="PANTHER" id="PTHR40758">
    <property type="entry name" value="CONSERVED PROTEIN"/>
    <property type="match status" value="1"/>
</dbReference>
<organism evidence="3 4">
    <name type="scientific">Streptomyces ovatisporus</name>
    <dbReference type="NCBI Taxonomy" id="1128682"/>
    <lineage>
        <taxon>Bacteria</taxon>
        <taxon>Bacillati</taxon>
        <taxon>Actinomycetota</taxon>
        <taxon>Actinomycetes</taxon>
        <taxon>Kitasatosporales</taxon>
        <taxon>Streptomycetaceae</taxon>
        <taxon>Streptomyces</taxon>
    </lineage>
</organism>
<evidence type="ECO:0000259" key="1">
    <source>
        <dbReference type="Pfam" id="PF07398"/>
    </source>
</evidence>
<evidence type="ECO:0000313" key="4">
    <source>
        <dbReference type="Proteomes" id="UP001595997"/>
    </source>
</evidence>
<dbReference type="InterPro" id="IPR034660">
    <property type="entry name" value="DinB/YfiT-like"/>
</dbReference>
<dbReference type="Proteomes" id="UP001595997">
    <property type="component" value="Unassembled WGS sequence"/>
</dbReference>